<gene>
    <name evidence="1" type="ORF">AVDCRST_MAG56-7157</name>
</gene>
<name>A0A6J4LAF9_9SPHI</name>
<protein>
    <submittedName>
        <fullName evidence="1">Uncharacterized protein</fullName>
    </submittedName>
</protein>
<accession>A0A6J4LAF9</accession>
<evidence type="ECO:0000313" key="1">
    <source>
        <dbReference type="EMBL" id="CAA9325597.1"/>
    </source>
</evidence>
<dbReference type="AlphaFoldDB" id="A0A6J4LAF9"/>
<reference evidence="1" key="1">
    <citation type="submission" date="2020-02" db="EMBL/GenBank/DDBJ databases">
        <authorList>
            <person name="Meier V. D."/>
        </authorList>
    </citation>
    <scope>NUCLEOTIDE SEQUENCE</scope>
    <source>
        <strain evidence="1">AVDCRST_MAG56</strain>
    </source>
</reference>
<sequence>MKSLRNIALFTTAWVLLSSQGPRKETPAAADLIGKWQKEAGTTWEFRADNTYTVALGDGKTSVSGKYTITANQFTIVDQSATGMAGACPAEQKGVYKFTVKDKTLQVTAVSDPCTGRNGIAPGKYTRE</sequence>
<dbReference type="EMBL" id="CADCTQ010000592">
    <property type="protein sequence ID" value="CAA9325597.1"/>
    <property type="molecule type" value="Genomic_DNA"/>
</dbReference>
<organism evidence="1">
    <name type="scientific">uncultured Cytophagales bacterium</name>
    <dbReference type="NCBI Taxonomy" id="158755"/>
    <lineage>
        <taxon>Bacteria</taxon>
        <taxon>Pseudomonadati</taxon>
        <taxon>Bacteroidota</taxon>
        <taxon>Sphingobacteriia</taxon>
        <taxon>Sphingobacteriales</taxon>
        <taxon>environmental samples</taxon>
    </lineage>
</organism>
<proteinExistence type="predicted"/>